<dbReference type="CDD" id="cd05154">
    <property type="entry name" value="ACAD10_11_N-like"/>
    <property type="match status" value="1"/>
</dbReference>
<dbReference type="Gene3D" id="3.90.1200.10">
    <property type="match status" value="1"/>
</dbReference>
<evidence type="ECO:0000259" key="1">
    <source>
        <dbReference type="Pfam" id="PF01636"/>
    </source>
</evidence>
<dbReference type="AlphaFoldDB" id="A0A964UK18"/>
<keyword evidence="3" id="KW-1185">Reference proteome</keyword>
<dbReference type="Proteomes" id="UP000598297">
    <property type="component" value="Unassembled WGS sequence"/>
</dbReference>
<dbReference type="SUPFAM" id="SSF56112">
    <property type="entry name" value="Protein kinase-like (PK-like)"/>
    <property type="match status" value="1"/>
</dbReference>
<reference evidence="2" key="1">
    <citation type="submission" date="2020-01" db="EMBL/GenBank/DDBJ databases">
        <title>Whole-genome analyses of novel actinobacteria.</title>
        <authorList>
            <person name="Sahin N."/>
        </authorList>
    </citation>
    <scope>NUCLEOTIDE SEQUENCE</scope>
    <source>
        <strain evidence="2">YC537</strain>
    </source>
</reference>
<dbReference type="InterPro" id="IPR011009">
    <property type="entry name" value="Kinase-like_dom_sf"/>
</dbReference>
<dbReference type="Pfam" id="PF01636">
    <property type="entry name" value="APH"/>
    <property type="match status" value="1"/>
</dbReference>
<organism evidence="2 3">
    <name type="scientific">Streptomyces boluensis</name>
    <dbReference type="NCBI Taxonomy" id="1775135"/>
    <lineage>
        <taxon>Bacteria</taxon>
        <taxon>Bacillati</taxon>
        <taxon>Actinomycetota</taxon>
        <taxon>Actinomycetes</taxon>
        <taxon>Kitasatosporales</taxon>
        <taxon>Streptomycetaceae</taxon>
        <taxon>Streptomyces</taxon>
    </lineage>
</organism>
<name>A0A964UK18_9ACTN</name>
<comment type="caution">
    <text evidence="2">The sequence shown here is derived from an EMBL/GenBank/DDBJ whole genome shotgun (WGS) entry which is preliminary data.</text>
</comment>
<dbReference type="RefSeq" id="WP_161692893.1">
    <property type="nucleotide sequence ID" value="NZ_JAAAHS010000003.1"/>
</dbReference>
<dbReference type="EMBL" id="JAAAHS010000003">
    <property type="protein sequence ID" value="NBE50011.1"/>
    <property type="molecule type" value="Genomic_DNA"/>
</dbReference>
<dbReference type="PANTHER" id="PTHR47829:SF1">
    <property type="entry name" value="HAD FAMILY PHOSPHATASE"/>
    <property type="match status" value="1"/>
</dbReference>
<dbReference type="PANTHER" id="PTHR47829">
    <property type="entry name" value="HYDROLASE, PUTATIVE (AFU_ORTHOLOGUE AFUA_1G12880)-RELATED"/>
    <property type="match status" value="1"/>
</dbReference>
<evidence type="ECO:0000313" key="3">
    <source>
        <dbReference type="Proteomes" id="UP000598297"/>
    </source>
</evidence>
<gene>
    <name evidence="2" type="ORF">GUY60_00910</name>
</gene>
<proteinExistence type="predicted"/>
<dbReference type="InterPro" id="IPR041726">
    <property type="entry name" value="ACAD10_11_N"/>
</dbReference>
<evidence type="ECO:0000313" key="2">
    <source>
        <dbReference type="EMBL" id="NBE50011.1"/>
    </source>
</evidence>
<dbReference type="Gene3D" id="3.30.200.20">
    <property type="entry name" value="Phosphorylase Kinase, domain 1"/>
    <property type="match status" value="1"/>
</dbReference>
<feature type="domain" description="Aminoglycoside phosphotransferase" evidence="1">
    <location>
        <begin position="31"/>
        <end position="244"/>
    </location>
</feature>
<protein>
    <submittedName>
        <fullName evidence="2">Phosphotransferase</fullName>
    </submittedName>
</protein>
<dbReference type="OrthoDB" id="3806873at2"/>
<dbReference type="InterPro" id="IPR002575">
    <property type="entry name" value="Aminoglycoside_PTrfase"/>
</dbReference>
<sequence>MTEDGLPGLDLARLGKWLAESVPEAGENLSARVLAGGRSNLTYEVTNGASTWIVRRPPLGHVLATAHDMAREFRVMSALQDTAVPVPRTYALCTDDTVLGAPFYVMERVTGTPYRNAVELEPLGPERTRVISTGLVDTLATLHEVDAAAVGLADFGRPEGFLTRQVSRWKRQLDASYCRDLPAADELHAKLAAHVPPQSAAGIAHGDYRLDNVLVDEQDRPAAVIDWEMATLGDPLTDLALLVLYQRIGTLLGGSSALSPDASSAPGFLTEDEILQRYASRSDRDLSRFGFYLGLAAYKLAAVVEGIHYRHLHGQTVGSGFEHVGETVHPLLDTGLAALKEHR</sequence>
<dbReference type="InterPro" id="IPR052898">
    <property type="entry name" value="ACAD10-like"/>
</dbReference>
<accession>A0A964UK18</accession>